<dbReference type="PANTHER" id="PTHR45138">
    <property type="entry name" value="REGULATORY COMPONENTS OF SENSORY TRANSDUCTION SYSTEM"/>
    <property type="match status" value="1"/>
</dbReference>
<organism evidence="4 5">
    <name type="scientific">Pseudoalteromonas distincta</name>
    <dbReference type="NCBI Taxonomy" id="77608"/>
    <lineage>
        <taxon>Bacteria</taxon>
        <taxon>Pseudomonadati</taxon>
        <taxon>Pseudomonadota</taxon>
        <taxon>Gammaproteobacteria</taxon>
        <taxon>Alteromonadales</taxon>
        <taxon>Pseudoalteromonadaceae</taxon>
        <taxon>Pseudoalteromonas</taxon>
    </lineage>
</organism>
<keyword evidence="4" id="KW-0548">Nucleotidyltransferase</keyword>
<dbReference type="PROSITE" id="PS50887">
    <property type="entry name" value="GGDEF"/>
    <property type="match status" value="1"/>
</dbReference>
<sequence>MKANKCGHEWIIKLTQQEEESDLDSALIQIISDLLEVDNFAIYVNKNFSAPIPPTLINPNSNLEQLSPDEASLLLQKVTQNKIRVSYAFSSTTSYVPIYHFGKVVGTLLIETEQELPERTTMLAVHILNIYANQLGLLYKSRLDPLTELLNRQTFDKKVIEIVSGNGFLLPRNDNNKKRRWYLAIADIDNFKNINDNYGHVIGDEVILLVARLLKNNFRIEDYVFRYGGEEFAMLFQAKTEADAHVALNRLRLNVAQYPFPQIGQLTISIGFLELVSIDTVSSIVNQADLALYYSKNTGRNRVTSYSELEVNNEPKIDNSIELF</sequence>
<dbReference type="RefSeq" id="WP_039484990.1">
    <property type="nucleotide sequence ID" value="NZ_DELW01000022.1"/>
</dbReference>
<dbReference type="SUPFAM" id="SSF55073">
    <property type="entry name" value="Nucleotide cyclase"/>
    <property type="match status" value="1"/>
</dbReference>
<dbReference type="InterPro" id="IPR043128">
    <property type="entry name" value="Rev_trsase/Diguanyl_cyclase"/>
</dbReference>
<dbReference type="Gene3D" id="3.30.70.270">
    <property type="match status" value="1"/>
</dbReference>
<evidence type="ECO:0000313" key="5">
    <source>
        <dbReference type="Proteomes" id="UP001242314"/>
    </source>
</evidence>
<dbReference type="NCBIfam" id="TIGR00254">
    <property type="entry name" value="GGDEF"/>
    <property type="match status" value="1"/>
</dbReference>
<protein>
    <recommendedName>
        <fullName evidence="1">diguanylate cyclase</fullName>
        <ecNumber evidence="1">2.7.7.65</ecNumber>
    </recommendedName>
</protein>
<dbReference type="InterPro" id="IPR029787">
    <property type="entry name" value="Nucleotide_cyclase"/>
</dbReference>
<dbReference type="Proteomes" id="UP001242314">
    <property type="component" value="Unassembled WGS sequence"/>
</dbReference>
<dbReference type="CDD" id="cd01949">
    <property type="entry name" value="GGDEF"/>
    <property type="match status" value="1"/>
</dbReference>
<accession>A0ABT9G9L6</accession>
<evidence type="ECO:0000313" key="4">
    <source>
        <dbReference type="EMBL" id="MDP4482559.1"/>
    </source>
</evidence>
<reference evidence="4 5" key="1">
    <citation type="submission" date="2023-04" db="EMBL/GenBank/DDBJ databases">
        <title>Novel Pseudoalteromonas species isolated from Pacific coral.</title>
        <authorList>
            <person name="Videau P."/>
            <person name="Shlafstein M.D."/>
            <person name="Oline D.K."/>
            <person name="Strangman W.K."/>
            <person name="Hahnke R.L."/>
            <person name="Saw J.H."/>
            <person name="Ushijima B."/>
        </authorList>
    </citation>
    <scope>NUCLEOTIDE SEQUENCE [LARGE SCALE GENOMIC DNA]</scope>
    <source>
        <strain evidence="4 5">LMG 14908</strain>
    </source>
</reference>
<evidence type="ECO:0000256" key="1">
    <source>
        <dbReference type="ARBA" id="ARBA00012528"/>
    </source>
</evidence>
<keyword evidence="4" id="KW-0808">Transferase</keyword>
<dbReference type="EMBL" id="JASGWX010000001">
    <property type="protein sequence ID" value="MDP4482559.1"/>
    <property type="molecule type" value="Genomic_DNA"/>
</dbReference>
<dbReference type="Pfam" id="PF00990">
    <property type="entry name" value="GGDEF"/>
    <property type="match status" value="1"/>
</dbReference>
<proteinExistence type="predicted"/>
<dbReference type="PANTHER" id="PTHR45138:SF9">
    <property type="entry name" value="DIGUANYLATE CYCLASE DGCM-RELATED"/>
    <property type="match status" value="1"/>
</dbReference>
<dbReference type="GO" id="GO:0052621">
    <property type="term" value="F:diguanylate cyclase activity"/>
    <property type="evidence" value="ECO:0007669"/>
    <property type="project" value="UniProtKB-EC"/>
</dbReference>
<dbReference type="SMART" id="SM00267">
    <property type="entry name" value="GGDEF"/>
    <property type="match status" value="1"/>
</dbReference>
<comment type="catalytic activity">
    <reaction evidence="2">
        <text>2 GTP = 3',3'-c-di-GMP + 2 diphosphate</text>
        <dbReference type="Rhea" id="RHEA:24898"/>
        <dbReference type="ChEBI" id="CHEBI:33019"/>
        <dbReference type="ChEBI" id="CHEBI:37565"/>
        <dbReference type="ChEBI" id="CHEBI:58805"/>
        <dbReference type="EC" id="2.7.7.65"/>
    </reaction>
</comment>
<evidence type="ECO:0000256" key="2">
    <source>
        <dbReference type="ARBA" id="ARBA00034247"/>
    </source>
</evidence>
<feature type="domain" description="GGDEF" evidence="3">
    <location>
        <begin position="179"/>
        <end position="308"/>
    </location>
</feature>
<gene>
    <name evidence="4" type="ORF">QDH73_00680</name>
</gene>
<dbReference type="EC" id="2.7.7.65" evidence="1"/>
<keyword evidence="5" id="KW-1185">Reference proteome</keyword>
<dbReference type="InterPro" id="IPR050469">
    <property type="entry name" value="Diguanylate_Cyclase"/>
</dbReference>
<evidence type="ECO:0000259" key="3">
    <source>
        <dbReference type="PROSITE" id="PS50887"/>
    </source>
</evidence>
<comment type="caution">
    <text evidence="4">The sequence shown here is derived from an EMBL/GenBank/DDBJ whole genome shotgun (WGS) entry which is preliminary data.</text>
</comment>
<dbReference type="InterPro" id="IPR000160">
    <property type="entry name" value="GGDEF_dom"/>
</dbReference>
<name>A0ABT9G9L6_9GAMM</name>